<dbReference type="GO" id="GO:0000324">
    <property type="term" value="C:fungal-type vacuole"/>
    <property type="evidence" value="ECO:0007669"/>
    <property type="project" value="TreeGrafter"/>
</dbReference>
<feature type="transmembrane region" description="Helical" evidence="6">
    <location>
        <begin position="69"/>
        <end position="89"/>
    </location>
</feature>
<keyword evidence="3 6" id="KW-1133">Transmembrane helix</keyword>
<keyword evidence="8" id="KW-1185">Reference proteome</keyword>
<evidence type="ECO:0000313" key="8">
    <source>
        <dbReference type="Proteomes" id="UP000027920"/>
    </source>
</evidence>
<proteinExistence type="predicted"/>
<organism evidence="7 8">
    <name type="scientific">Exophiala aquamarina CBS 119918</name>
    <dbReference type="NCBI Taxonomy" id="1182545"/>
    <lineage>
        <taxon>Eukaryota</taxon>
        <taxon>Fungi</taxon>
        <taxon>Dikarya</taxon>
        <taxon>Ascomycota</taxon>
        <taxon>Pezizomycotina</taxon>
        <taxon>Eurotiomycetes</taxon>
        <taxon>Chaetothyriomycetidae</taxon>
        <taxon>Chaetothyriales</taxon>
        <taxon>Herpotrichiellaceae</taxon>
        <taxon>Exophiala</taxon>
    </lineage>
</organism>
<protein>
    <submittedName>
        <fullName evidence="7">Uncharacterized protein</fullName>
    </submittedName>
</protein>
<evidence type="ECO:0000256" key="1">
    <source>
        <dbReference type="ARBA" id="ARBA00004141"/>
    </source>
</evidence>
<evidence type="ECO:0000256" key="5">
    <source>
        <dbReference type="SAM" id="MobiDB-lite"/>
    </source>
</evidence>
<reference evidence="7 8" key="1">
    <citation type="submission" date="2013-03" db="EMBL/GenBank/DDBJ databases">
        <title>The Genome Sequence of Exophiala aquamarina CBS 119918.</title>
        <authorList>
            <consortium name="The Broad Institute Genomics Platform"/>
            <person name="Cuomo C."/>
            <person name="de Hoog S."/>
            <person name="Gorbushina A."/>
            <person name="Walker B."/>
            <person name="Young S.K."/>
            <person name="Zeng Q."/>
            <person name="Gargeya S."/>
            <person name="Fitzgerald M."/>
            <person name="Haas B."/>
            <person name="Abouelleil A."/>
            <person name="Allen A.W."/>
            <person name="Alvarado L."/>
            <person name="Arachchi H.M."/>
            <person name="Berlin A.M."/>
            <person name="Chapman S.B."/>
            <person name="Gainer-Dewar J."/>
            <person name="Goldberg J."/>
            <person name="Griggs A."/>
            <person name="Gujja S."/>
            <person name="Hansen M."/>
            <person name="Howarth C."/>
            <person name="Imamovic A."/>
            <person name="Ireland A."/>
            <person name="Larimer J."/>
            <person name="McCowan C."/>
            <person name="Murphy C."/>
            <person name="Pearson M."/>
            <person name="Poon T.W."/>
            <person name="Priest M."/>
            <person name="Roberts A."/>
            <person name="Saif S."/>
            <person name="Shea T."/>
            <person name="Sisk P."/>
            <person name="Sykes S."/>
            <person name="Wortman J."/>
            <person name="Nusbaum C."/>
            <person name="Birren B."/>
        </authorList>
    </citation>
    <scope>NUCLEOTIDE SEQUENCE [LARGE SCALE GENOMIC DNA]</scope>
    <source>
        <strain evidence="7 8">CBS 119918</strain>
    </source>
</reference>
<feature type="transmembrane region" description="Helical" evidence="6">
    <location>
        <begin position="101"/>
        <end position="123"/>
    </location>
</feature>
<evidence type="ECO:0000313" key="7">
    <source>
        <dbReference type="EMBL" id="KEF56751.1"/>
    </source>
</evidence>
<evidence type="ECO:0000256" key="4">
    <source>
        <dbReference type="ARBA" id="ARBA00023136"/>
    </source>
</evidence>
<feature type="transmembrane region" description="Helical" evidence="6">
    <location>
        <begin position="43"/>
        <end position="63"/>
    </location>
</feature>
<comment type="subcellular location">
    <subcellularLocation>
        <location evidence="1">Membrane</location>
        <topology evidence="1">Multi-pass membrane protein</topology>
    </subcellularLocation>
</comment>
<dbReference type="HOGENOM" id="CLU_033465_6_1_1"/>
<dbReference type="VEuPathDB" id="FungiDB:A1O9_06941"/>
<dbReference type="PANTHER" id="PTHR31465">
    <property type="entry name" value="PROTEIN RTA1-RELATED"/>
    <property type="match status" value="1"/>
</dbReference>
<dbReference type="STRING" id="1182545.A0A072PA77"/>
<feature type="compositionally biased region" description="Basic and acidic residues" evidence="5">
    <location>
        <begin position="315"/>
        <end position="333"/>
    </location>
</feature>
<feature type="transmembrane region" description="Helical" evidence="6">
    <location>
        <begin position="177"/>
        <end position="198"/>
    </location>
</feature>
<feature type="transmembrane region" description="Helical" evidence="6">
    <location>
        <begin position="259"/>
        <end position="278"/>
    </location>
</feature>
<keyword evidence="4 6" id="KW-0472">Membrane</keyword>
<feature type="region of interest" description="Disordered" evidence="5">
    <location>
        <begin position="309"/>
        <end position="333"/>
    </location>
</feature>
<dbReference type="Proteomes" id="UP000027920">
    <property type="component" value="Unassembled WGS sequence"/>
</dbReference>
<comment type="caution">
    <text evidence="7">The sequence shown here is derived from an EMBL/GenBank/DDBJ whole genome shotgun (WGS) entry which is preliminary data.</text>
</comment>
<dbReference type="GO" id="GO:0005886">
    <property type="term" value="C:plasma membrane"/>
    <property type="evidence" value="ECO:0007669"/>
    <property type="project" value="TreeGrafter"/>
</dbReference>
<evidence type="ECO:0000256" key="3">
    <source>
        <dbReference type="ARBA" id="ARBA00022989"/>
    </source>
</evidence>
<dbReference type="AlphaFoldDB" id="A0A072PA77"/>
<feature type="transmembrane region" description="Helical" evidence="6">
    <location>
        <begin position="218"/>
        <end position="238"/>
    </location>
</feature>
<dbReference type="EMBL" id="AMGV01000005">
    <property type="protein sequence ID" value="KEF56751.1"/>
    <property type="molecule type" value="Genomic_DNA"/>
</dbReference>
<evidence type="ECO:0000256" key="6">
    <source>
        <dbReference type="SAM" id="Phobius"/>
    </source>
</evidence>
<dbReference type="InterPro" id="IPR007568">
    <property type="entry name" value="RTA1"/>
</dbReference>
<dbReference type="PANTHER" id="PTHR31465:SF7">
    <property type="entry name" value="SPHINGOID LONG-CHAIN BASE TRANSPORTER RSB1"/>
    <property type="match status" value="1"/>
</dbReference>
<feature type="transmembrane region" description="Helical" evidence="6">
    <location>
        <begin position="143"/>
        <end position="165"/>
    </location>
</feature>
<name>A0A072PA77_9EURO</name>
<evidence type="ECO:0000256" key="2">
    <source>
        <dbReference type="ARBA" id="ARBA00022692"/>
    </source>
</evidence>
<sequence>MNCPEKAYCAPGGQIYYYTGDLTNCTISACPIETTVYGYRPSIAASSVLIALYTVCLLVQFVYGWRYKAWWFAVSMILGCICEVLGYAGRIMMWQNPWGRPGFIMQIVLITVAPVFFSAAVYVLLAQIVQYISVEASRFKPTLFYIVFIPCDVISLILQAVGGAMSSTSNGKSTAGVNIALAGLSFQVATLVLFVGWTVDYIARSRHVWRFAQIPGRFVVFAVFLTLALLTIMIRCCYRVYELNEGYSRESEALRDQPLFIGLESVMIIVAAYALILAHPGPAFRQTLSVQQTAKWEIAPQEISFDTVPQGSLDPRQRDALLRDGEPTERKGT</sequence>
<dbReference type="RefSeq" id="XP_013259341.1">
    <property type="nucleotide sequence ID" value="XM_013403887.1"/>
</dbReference>
<dbReference type="GeneID" id="25281855"/>
<keyword evidence="2 6" id="KW-0812">Transmembrane</keyword>
<gene>
    <name evidence="7" type="ORF">A1O9_06941</name>
</gene>
<accession>A0A072PA77</accession>
<dbReference type="Pfam" id="PF04479">
    <property type="entry name" value="RTA1"/>
    <property type="match status" value="1"/>
</dbReference>
<dbReference type="OrthoDB" id="4521223at2759"/>